<dbReference type="PANTHER" id="PTHR13439">
    <property type="entry name" value="CT120 PROTEIN"/>
    <property type="match status" value="1"/>
</dbReference>
<sequence length="217" mass="24589">MHSPVSACPRAPVREAECVSTLHALIVGLFCLYILWFDDAVNANPIWGEPYLVKLNVAITCGYLLYDLLLLVRYWKAMGDSLFVCHHLAALYAYGYVLSRGVLPYFANFRLLSELSTPFVNLRWFLDASGHPRSSRLVLGNGLAMMLVFFAVRIAVIPTYYARVLAWYGTPEYQRLGPAVQLAWIGPSLALELLNLVWMYRITRGFYRAACRARKTA</sequence>
<organism evidence="8 9">
    <name type="scientific">Sphenodon punctatus</name>
    <name type="common">Tuatara</name>
    <name type="synonym">Hatteria punctata</name>
    <dbReference type="NCBI Taxonomy" id="8508"/>
    <lineage>
        <taxon>Eukaryota</taxon>
        <taxon>Metazoa</taxon>
        <taxon>Chordata</taxon>
        <taxon>Craniata</taxon>
        <taxon>Vertebrata</taxon>
        <taxon>Euteleostomi</taxon>
        <taxon>Lepidosauria</taxon>
        <taxon>Sphenodontia</taxon>
        <taxon>Sphenodontidae</taxon>
        <taxon>Sphenodon</taxon>
    </lineage>
</organism>
<dbReference type="PANTHER" id="PTHR13439:SF49">
    <property type="entry name" value="TLC DOMAIN-CONTAINING PROTEIN 4-B"/>
    <property type="match status" value="1"/>
</dbReference>
<proteinExistence type="predicted"/>
<evidence type="ECO:0000256" key="2">
    <source>
        <dbReference type="ARBA" id="ARBA00022692"/>
    </source>
</evidence>
<keyword evidence="3 6" id="KW-1133">Transmembrane helix</keyword>
<dbReference type="GO" id="GO:0005783">
    <property type="term" value="C:endoplasmic reticulum"/>
    <property type="evidence" value="ECO:0007669"/>
    <property type="project" value="TreeGrafter"/>
</dbReference>
<evidence type="ECO:0000256" key="4">
    <source>
        <dbReference type="ARBA" id="ARBA00023136"/>
    </source>
</evidence>
<comment type="subcellular location">
    <subcellularLocation>
        <location evidence="1">Membrane</location>
        <topology evidence="1">Multi-pass membrane protein</topology>
    </subcellularLocation>
</comment>
<dbReference type="InterPro" id="IPR006634">
    <property type="entry name" value="TLC-dom"/>
</dbReference>
<dbReference type="GO" id="GO:0016020">
    <property type="term" value="C:membrane"/>
    <property type="evidence" value="ECO:0007669"/>
    <property type="project" value="UniProtKB-SubCell"/>
</dbReference>
<evidence type="ECO:0000256" key="6">
    <source>
        <dbReference type="SAM" id="Phobius"/>
    </source>
</evidence>
<protein>
    <recommendedName>
        <fullName evidence="7">TLC domain-containing protein</fullName>
    </recommendedName>
</protein>
<dbReference type="Pfam" id="PF03798">
    <property type="entry name" value="TRAM_LAG1_CLN8"/>
    <property type="match status" value="1"/>
</dbReference>
<dbReference type="PROSITE" id="PS50922">
    <property type="entry name" value="TLC"/>
    <property type="match status" value="1"/>
</dbReference>
<reference evidence="8" key="2">
    <citation type="submission" date="2025-09" db="UniProtKB">
        <authorList>
            <consortium name="Ensembl"/>
        </authorList>
    </citation>
    <scope>IDENTIFICATION</scope>
</reference>
<name>A0A8D0HJD1_SPHPU</name>
<evidence type="ECO:0000313" key="9">
    <source>
        <dbReference type="Proteomes" id="UP000694392"/>
    </source>
</evidence>
<evidence type="ECO:0000256" key="3">
    <source>
        <dbReference type="ARBA" id="ARBA00022989"/>
    </source>
</evidence>
<evidence type="ECO:0000259" key="7">
    <source>
        <dbReference type="PROSITE" id="PS50922"/>
    </source>
</evidence>
<keyword evidence="4 5" id="KW-0472">Membrane</keyword>
<dbReference type="AlphaFoldDB" id="A0A8D0HJD1"/>
<accession>A0A8D0HJD1</accession>
<feature type="transmembrane region" description="Helical" evidence="6">
    <location>
        <begin position="181"/>
        <end position="200"/>
    </location>
</feature>
<dbReference type="OMA" id="ADEKHSN"/>
<reference evidence="8" key="1">
    <citation type="submission" date="2025-08" db="UniProtKB">
        <authorList>
            <consortium name="Ensembl"/>
        </authorList>
    </citation>
    <scope>IDENTIFICATION</scope>
</reference>
<feature type="transmembrane region" description="Helical" evidence="6">
    <location>
        <begin position="20"/>
        <end position="37"/>
    </location>
</feature>
<dbReference type="GeneTree" id="ENSGT01010000222313"/>
<evidence type="ECO:0000256" key="1">
    <source>
        <dbReference type="ARBA" id="ARBA00004141"/>
    </source>
</evidence>
<keyword evidence="9" id="KW-1185">Reference proteome</keyword>
<feature type="transmembrane region" description="Helical" evidence="6">
    <location>
        <begin position="138"/>
        <end position="161"/>
    </location>
</feature>
<dbReference type="SMART" id="SM00724">
    <property type="entry name" value="TLC"/>
    <property type="match status" value="1"/>
</dbReference>
<evidence type="ECO:0000256" key="5">
    <source>
        <dbReference type="PROSITE-ProRule" id="PRU00205"/>
    </source>
</evidence>
<dbReference type="Proteomes" id="UP000694392">
    <property type="component" value="Unplaced"/>
</dbReference>
<dbReference type="GO" id="GO:0055088">
    <property type="term" value="P:lipid homeostasis"/>
    <property type="evidence" value="ECO:0007669"/>
    <property type="project" value="TreeGrafter"/>
</dbReference>
<keyword evidence="2 5" id="KW-0812">Transmembrane</keyword>
<feature type="transmembrane region" description="Helical" evidence="6">
    <location>
        <begin position="82"/>
        <end position="99"/>
    </location>
</feature>
<feature type="transmembrane region" description="Helical" evidence="6">
    <location>
        <begin position="57"/>
        <end position="75"/>
    </location>
</feature>
<feature type="domain" description="TLC" evidence="7">
    <location>
        <begin position="9"/>
        <end position="211"/>
    </location>
</feature>
<evidence type="ECO:0000313" key="8">
    <source>
        <dbReference type="Ensembl" id="ENSSPUP00000020070.1"/>
    </source>
</evidence>
<dbReference type="InterPro" id="IPR050846">
    <property type="entry name" value="TLCD"/>
</dbReference>
<dbReference type="Ensembl" id="ENSSPUT00000021373.1">
    <property type="protein sequence ID" value="ENSSPUP00000020070.1"/>
    <property type="gene ID" value="ENSSPUG00000015420.1"/>
</dbReference>